<dbReference type="eggNOG" id="COG0247">
    <property type="taxonomic scope" value="Bacteria"/>
</dbReference>
<dbReference type="GO" id="GO:0051539">
    <property type="term" value="F:4 iron, 4 sulfur cluster binding"/>
    <property type="evidence" value="ECO:0007669"/>
    <property type="project" value="UniProtKB-KW"/>
</dbReference>
<dbReference type="GO" id="GO:0046872">
    <property type="term" value="F:metal ion binding"/>
    <property type="evidence" value="ECO:0007669"/>
    <property type="project" value="UniProtKB-KW"/>
</dbReference>
<comment type="cofactor">
    <cofactor evidence="1">
        <name>FAD</name>
        <dbReference type="ChEBI" id="CHEBI:57692"/>
    </cofactor>
</comment>
<dbReference type="PATRIC" id="fig|421052.3.peg.936"/>
<dbReference type="GO" id="GO:1903457">
    <property type="term" value="P:lactate catabolic process"/>
    <property type="evidence" value="ECO:0007669"/>
    <property type="project" value="TreeGrafter"/>
</dbReference>
<dbReference type="InterPro" id="IPR016166">
    <property type="entry name" value="FAD-bd_PCMH"/>
</dbReference>
<comment type="catalytic activity">
    <reaction evidence="10">
        <text>(R)-2-hydroxyglutarate + A = 2-oxoglutarate + AH2</text>
        <dbReference type="Rhea" id="RHEA:38295"/>
        <dbReference type="ChEBI" id="CHEBI:13193"/>
        <dbReference type="ChEBI" id="CHEBI:15801"/>
        <dbReference type="ChEBI" id="CHEBI:16810"/>
        <dbReference type="ChEBI" id="CHEBI:17499"/>
        <dbReference type="EC" id="1.1.99.39"/>
    </reaction>
    <physiologicalReaction direction="left-to-right" evidence="10">
        <dbReference type="Rhea" id="RHEA:38296"/>
    </physiologicalReaction>
</comment>
<evidence type="ECO:0000259" key="13">
    <source>
        <dbReference type="PROSITE" id="PS51387"/>
    </source>
</evidence>
<keyword evidence="8" id="KW-0411">Iron-sulfur</keyword>
<dbReference type="SUPFAM" id="SSF46548">
    <property type="entry name" value="alpha-helical ferredoxin"/>
    <property type="match status" value="1"/>
</dbReference>
<dbReference type="PROSITE" id="PS00198">
    <property type="entry name" value="4FE4S_FER_1"/>
    <property type="match status" value="1"/>
</dbReference>
<dbReference type="RefSeq" id="WP_016655376.1">
    <property type="nucleotide sequence ID" value="NZ_KE340352.1"/>
</dbReference>
<evidence type="ECO:0000256" key="4">
    <source>
        <dbReference type="ARBA" id="ARBA00022723"/>
    </source>
</evidence>
<keyword evidence="5" id="KW-0274">FAD</keyword>
<keyword evidence="2" id="KW-0004">4Fe-4S</keyword>
<dbReference type="Gene3D" id="1.10.1060.10">
    <property type="entry name" value="Alpha-helical ferredoxin"/>
    <property type="match status" value="1"/>
</dbReference>
<dbReference type="GO" id="GO:0008720">
    <property type="term" value="F:D-lactate dehydrogenase (NAD+) activity"/>
    <property type="evidence" value="ECO:0007669"/>
    <property type="project" value="TreeGrafter"/>
</dbReference>
<dbReference type="SUPFAM" id="SSF56176">
    <property type="entry name" value="FAD-binding/transporter-associated domain-like"/>
    <property type="match status" value="1"/>
</dbReference>
<dbReference type="PANTHER" id="PTHR11748">
    <property type="entry name" value="D-LACTATE DEHYDROGENASE"/>
    <property type="match status" value="1"/>
</dbReference>
<dbReference type="SUPFAM" id="SSF55103">
    <property type="entry name" value="FAD-linked oxidases, C-terminal domain"/>
    <property type="match status" value="1"/>
</dbReference>
<dbReference type="PANTHER" id="PTHR11748:SF119">
    <property type="entry name" value="D-2-HYDROXYGLUTARATE DEHYDROGENASE"/>
    <property type="match status" value="1"/>
</dbReference>
<dbReference type="InterPro" id="IPR017896">
    <property type="entry name" value="4Fe4S_Fe-S-bd"/>
</dbReference>
<dbReference type="PROSITE" id="PS51387">
    <property type="entry name" value="FAD_PCMH"/>
    <property type="match status" value="1"/>
</dbReference>
<dbReference type="EMBL" id="ATGI01000007">
    <property type="protein sequence ID" value="EPF79590.1"/>
    <property type="molecule type" value="Genomic_DNA"/>
</dbReference>
<dbReference type="InterPro" id="IPR036318">
    <property type="entry name" value="FAD-bd_PCMH-like_sf"/>
</dbReference>
<gene>
    <name evidence="14" type="ORF">F945_00954</name>
</gene>
<dbReference type="GO" id="GO:0004458">
    <property type="term" value="F:D-lactate dehydrogenase (cytochrome) activity"/>
    <property type="evidence" value="ECO:0007669"/>
    <property type="project" value="TreeGrafter"/>
</dbReference>
<dbReference type="InterPro" id="IPR004113">
    <property type="entry name" value="FAD-bd_oxidored_4_C"/>
</dbReference>
<dbReference type="InterPro" id="IPR009051">
    <property type="entry name" value="Helical_ferredxn"/>
</dbReference>
<keyword evidence="15" id="KW-1185">Reference proteome</keyword>
<dbReference type="Proteomes" id="UP000014568">
    <property type="component" value="Unassembled WGS sequence"/>
</dbReference>
<dbReference type="FunFam" id="3.30.70.2740:FF:000003">
    <property type="entry name" value="Oxidoreductase, FAD-binding, putative"/>
    <property type="match status" value="1"/>
</dbReference>
<keyword evidence="6" id="KW-0560">Oxidoreductase</keyword>
<comment type="similarity">
    <text evidence="11">In the N-terminal section; belongs to the FAD-binding oxidoreductase/transferase type 4 family.</text>
</comment>
<dbReference type="InterPro" id="IPR017900">
    <property type="entry name" value="4Fe4S_Fe_S_CS"/>
</dbReference>
<dbReference type="Gene3D" id="3.30.465.10">
    <property type="match status" value="1"/>
</dbReference>
<evidence type="ECO:0000313" key="15">
    <source>
        <dbReference type="Proteomes" id="UP000014568"/>
    </source>
</evidence>
<keyword evidence="7" id="KW-0408">Iron</keyword>
<evidence type="ECO:0000256" key="5">
    <source>
        <dbReference type="ARBA" id="ARBA00022827"/>
    </source>
</evidence>
<evidence type="ECO:0000256" key="8">
    <source>
        <dbReference type="ARBA" id="ARBA00023014"/>
    </source>
</evidence>
<accession>S3NHP6</accession>
<dbReference type="GO" id="GO:0051990">
    <property type="term" value="F:(R)-2-hydroxyglutarate dehydrogenase activity"/>
    <property type="evidence" value="ECO:0007669"/>
    <property type="project" value="UniProtKB-EC"/>
</dbReference>
<proteinExistence type="inferred from homology"/>
<feature type="domain" description="FAD-binding PCMH-type" evidence="13">
    <location>
        <begin position="42"/>
        <end position="274"/>
    </location>
</feature>
<evidence type="ECO:0000256" key="9">
    <source>
        <dbReference type="ARBA" id="ARBA00039003"/>
    </source>
</evidence>
<evidence type="ECO:0000256" key="11">
    <source>
        <dbReference type="ARBA" id="ARBA00060924"/>
    </source>
</evidence>
<dbReference type="Gene3D" id="3.30.70.2740">
    <property type="match status" value="1"/>
</dbReference>
<evidence type="ECO:0000313" key="14">
    <source>
        <dbReference type="EMBL" id="EPF79590.1"/>
    </source>
</evidence>
<keyword evidence="3" id="KW-0285">Flavoprotein</keyword>
<dbReference type="eggNOG" id="COG0277">
    <property type="taxonomic scope" value="Bacteria"/>
</dbReference>
<comment type="caution">
    <text evidence="14">The sequence shown here is derived from an EMBL/GenBank/DDBJ whole genome shotgun (WGS) entry which is preliminary data.</text>
</comment>
<keyword evidence="4" id="KW-0479">Metal-binding</keyword>
<dbReference type="InterPro" id="IPR016169">
    <property type="entry name" value="FAD-bd_PCMH_sub2"/>
</dbReference>
<evidence type="ECO:0000256" key="2">
    <source>
        <dbReference type="ARBA" id="ARBA00022485"/>
    </source>
</evidence>
<dbReference type="GO" id="GO:0071949">
    <property type="term" value="F:FAD binding"/>
    <property type="evidence" value="ECO:0007669"/>
    <property type="project" value="InterPro"/>
</dbReference>
<evidence type="ECO:0000256" key="10">
    <source>
        <dbReference type="ARBA" id="ARBA00051291"/>
    </source>
</evidence>
<evidence type="ECO:0000256" key="12">
    <source>
        <dbReference type="ARBA" id="ARBA00067680"/>
    </source>
</evidence>
<dbReference type="OrthoDB" id="9811557at2"/>
<dbReference type="InterPro" id="IPR006094">
    <property type="entry name" value="Oxid_FAD_bind_N"/>
</dbReference>
<reference evidence="14 15" key="1">
    <citation type="submission" date="2013-06" db="EMBL/GenBank/DDBJ databases">
        <title>The Genome Sequence of Acinetobacter rudis CIP 110305.</title>
        <authorList>
            <consortium name="The Broad Institute Genome Sequencing Platform"/>
            <consortium name="The Broad Institute Genome Sequencing Center for Infectious Disease"/>
            <person name="Cerqueira G."/>
            <person name="Feldgarden M."/>
            <person name="Courvalin P."/>
            <person name="Perichon B."/>
            <person name="Grillot-Courvalin C."/>
            <person name="Clermont D."/>
            <person name="Rocha E."/>
            <person name="Yoon E.-J."/>
            <person name="Nemec A."/>
            <person name="Young S.K."/>
            <person name="Zeng Q."/>
            <person name="Gargeya S."/>
            <person name="Fitzgerald M."/>
            <person name="Abouelleil A."/>
            <person name="Alvarado L."/>
            <person name="Berlin A.M."/>
            <person name="Chapman S.B."/>
            <person name="Dewar J."/>
            <person name="Goldberg J."/>
            <person name="Griggs A."/>
            <person name="Gujja S."/>
            <person name="Hansen M."/>
            <person name="Howarth C."/>
            <person name="Imamovic A."/>
            <person name="Larimer J."/>
            <person name="McCowan C."/>
            <person name="Murphy C."/>
            <person name="Pearson M."/>
            <person name="Priest M."/>
            <person name="Roberts A."/>
            <person name="Saif S."/>
            <person name="Shea T."/>
            <person name="Sykes S."/>
            <person name="Wortman J."/>
            <person name="Nusbaum C."/>
            <person name="Birren B."/>
        </authorList>
    </citation>
    <scope>NUCLEOTIDE SEQUENCE [LARGE SCALE GENOMIC DNA]</scope>
    <source>
        <strain evidence="14 15">CIP 110305</strain>
    </source>
</reference>
<dbReference type="Pfam" id="PF02913">
    <property type="entry name" value="FAD-oxidase_C"/>
    <property type="match status" value="1"/>
</dbReference>
<evidence type="ECO:0000256" key="3">
    <source>
        <dbReference type="ARBA" id="ARBA00022630"/>
    </source>
</evidence>
<evidence type="ECO:0000256" key="6">
    <source>
        <dbReference type="ARBA" id="ARBA00023002"/>
    </source>
</evidence>
<dbReference type="Pfam" id="PF13183">
    <property type="entry name" value="Fer4_8"/>
    <property type="match status" value="1"/>
</dbReference>
<dbReference type="AlphaFoldDB" id="S3NHP6"/>
<dbReference type="STRING" id="632955.GCA_000829675_00952"/>
<dbReference type="InterPro" id="IPR016164">
    <property type="entry name" value="FAD-linked_Oxase-like_C"/>
</dbReference>
<organism evidence="14 15">
    <name type="scientific">Acinetobacter rudis CIP 110305</name>
    <dbReference type="NCBI Taxonomy" id="421052"/>
    <lineage>
        <taxon>Bacteria</taxon>
        <taxon>Pseudomonadati</taxon>
        <taxon>Pseudomonadota</taxon>
        <taxon>Gammaproteobacteria</taxon>
        <taxon>Moraxellales</taxon>
        <taxon>Moraxellaceae</taxon>
        <taxon>Acinetobacter</taxon>
    </lineage>
</organism>
<evidence type="ECO:0000256" key="7">
    <source>
        <dbReference type="ARBA" id="ARBA00023004"/>
    </source>
</evidence>
<dbReference type="HOGENOM" id="CLU_010756_1_0_6"/>
<dbReference type="EC" id="1.1.99.39" evidence="9"/>
<sequence>MKNHHFPSITQQFLNQLAADFVGDIDSTEAVRHVYSTDNSIYQLKPQAVIYPKDIKDIQLVFRLLKLDKYQEVIITARGGGTGTNGQSLSSGIVVDLSRHMNQILMIDPVAQTAIVQAGVVKDQLNAALKPYGLFFAPELSTSNRATIGGMINTDASGQGSCRYGKTHHHVLGLKTVILTGEILETRALKRINWQSEINHKSALQQDIYNCVYQLTADNQSIIQQSFPELNRSLTGYDLPHVLDDEEFNLNHLLCGSEGTLGIIAEAQLNLLNIPQHRMLINIGYASFHDALLDAKALMELQPLSIETVDSKVLNLAKKDIVWQNVAAYFPESEQSQSIEGINLIEIDADDEPQLMQLKTEFLDHIQRDLTVERLTITTALGGSEINHIYAMRKRAVGLLGNVQGEKRPQPFVEDTAVPPEYLADYIAEFRALLDREHLDYGMFGHVDAGVLHVRPLMDMKDPRALALMKKITDQVVELTHRYHGVLWGEHGKGLRSAYAPVFFGESYPLIQKVKALFDPHNQLNPGKIATPATMPSAKLIEVTEVALRGDHDRQIAPSDWQAFGSTVHCNGNGACFNYDLNDPMCPSYKVTRDRIHSPKGRATLIKEWLIREQSQQQDQAFDRQVYEALQGCLSCKSCSGQCPVKVDIPDSKAKFLQRYYQRNKRHIRDHLMSRLEMLIPKLTPLSSIYNFVQKLAPIVFLQRKLFKLVDVPLFHPQAKADLAVHGAILLQPDLSQLEQTYFDGTYPELSKRVIIVQDAFTRYFDTPVLLETLAFLNKIGVTPYILPFMPNGKPLHVHGFLNQFEQIKQRNIEILNRAAATGVALLGIDPAMTLVFRQEYQQSSTAQGEASGFEVLMLQEWISQYLKIYPLNREVSQKDPYFLASHCTERTQTPISIQQWKTIFSHFGLPLETLSLGCCGMAGTYGHEAEHRELSVQIYGQSWQKHVELNQDRVLATGYSCRTQVKRVDQKQLLHPIQVLNRSIS</sequence>
<dbReference type="Pfam" id="PF01565">
    <property type="entry name" value="FAD_binding_4"/>
    <property type="match status" value="1"/>
</dbReference>
<name>S3NHP6_9GAMM</name>
<evidence type="ECO:0000256" key="1">
    <source>
        <dbReference type="ARBA" id="ARBA00001974"/>
    </source>
</evidence>
<protein>
    <recommendedName>
        <fullName evidence="12">D-2-hydroxyglutarate dehydrogenase</fullName>
        <ecNumber evidence="9">1.1.99.39</ecNumber>
    </recommendedName>
</protein>